<dbReference type="VEuPathDB" id="FungiDB:PITG_17051"/>
<gene>
    <name evidence="1" type="ORF">PITG_17051</name>
</gene>
<dbReference type="HOGENOM" id="CLU_097787_0_0_1"/>
<dbReference type="GeneID" id="9469378"/>
<protein>
    <submittedName>
        <fullName evidence="1">Uncharacterized protein</fullName>
    </submittedName>
</protein>
<name>D0NUP5_PHYIT</name>
<evidence type="ECO:0000313" key="1">
    <source>
        <dbReference type="EMBL" id="EEY65391.1"/>
    </source>
</evidence>
<dbReference type="InParanoid" id="D0NUP5"/>
<dbReference type="RefSeq" id="XP_002897254.1">
    <property type="nucleotide sequence ID" value="XM_002897208.1"/>
</dbReference>
<sequence>MGMRFIKGTSRNILAESTANVSFCTQCLRKKVANLNRRSFPIRPEVFLDETFCNLNHVAQLSWVDEDKIRYSKSARGPRFCIVAAGIVRQSNLKRKHDDNYHGNFNTEQFERYYHKNQTNSAPNSRALKNDMEAWLE</sequence>
<dbReference type="eggNOG" id="ENOG502R7S3">
    <property type="taxonomic scope" value="Eukaryota"/>
</dbReference>
<evidence type="ECO:0000313" key="2">
    <source>
        <dbReference type="Proteomes" id="UP000006643"/>
    </source>
</evidence>
<organism evidence="1 2">
    <name type="scientific">Phytophthora infestans (strain T30-4)</name>
    <name type="common">Potato late blight agent</name>
    <dbReference type="NCBI Taxonomy" id="403677"/>
    <lineage>
        <taxon>Eukaryota</taxon>
        <taxon>Sar</taxon>
        <taxon>Stramenopiles</taxon>
        <taxon>Oomycota</taxon>
        <taxon>Peronosporomycetes</taxon>
        <taxon>Peronosporales</taxon>
        <taxon>Peronosporaceae</taxon>
        <taxon>Phytophthora</taxon>
    </lineage>
</organism>
<reference evidence="2" key="1">
    <citation type="journal article" date="2009" name="Nature">
        <title>Genome sequence and analysis of the Irish potato famine pathogen Phytophthora infestans.</title>
        <authorList>
            <consortium name="The Broad Institute Genome Sequencing Platform"/>
            <person name="Haas B.J."/>
            <person name="Kamoun S."/>
            <person name="Zody M.C."/>
            <person name="Jiang R.H."/>
            <person name="Handsaker R.E."/>
            <person name="Cano L.M."/>
            <person name="Grabherr M."/>
            <person name="Kodira C.D."/>
            <person name="Raffaele S."/>
            <person name="Torto-Alalibo T."/>
            <person name="Bozkurt T.O."/>
            <person name="Ah-Fong A.M."/>
            <person name="Alvarado L."/>
            <person name="Anderson V.L."/>
            <person name="Armstrong M.R."/>
            <person name="Avrova A."/>
            <person name="Baxter L."/>
            <person name="Beynon J."/>
            <person name="Boevink P.C."/>
            <person name="Bollmann S.R."/>
            <person name="Bos J.I."/>
            <person name="Bulone V."/>
            <person name="Cai G."/>
            <person name="Cakir C."/>
            <person name="Carrington J.C."/>
            <person name="Chawner M."/>
            <person name="Conti L."/>
            <person name="Costanzo S."/>
            <person name="Ewan R."/>
            <person name="Fahlgren N."/>
            <person name="Fischbach M.A."/>
            <person name="Fugelstad J."/>
            <person name="Gilroy E.M."/>
            <person name="Gnerre S."/>
            <person name="Green P.J."/>
            <person name="Grenville-Briggs L.J."/>
            <person name="Griffith J."/>
            <person name="Grunwald N.J."/>
            <person name="Horn K."/>
            <person name="Horner N.R."/>
            <person name="Hu C.H."/>
            <person name="Huitema E."/>
            <person name="Jeong D.H."/>
            <person name="Jones A.M."/>
            <person name="Jones J.D."/>
            <person name="Jones R.W."/>
            <person name="Karlsson E.K."/>
            <person name="Kunjeti S.G."/>
            <person name="Lamour K."/>
            <person name="Liu Z."/>
            <person name="Ma L."/>
            <person name="Maclean D."/>
            <person name="Chibucos M.C."/>
            <person name="McDonald H."/>
            <person name="McWalters J."/>
            <person name="Meijer H.J."/>
            <person name="Morgan W."/>
            <person name="Morris P.F."/>
            <person name="Munro C.A."/>
            <person name="O'Neill K."/>
            <person name="Ospina-Giraldo M."/>
            <person name="Pinzon A."/>
            <person name="Pritchard L."/>
            <person name="Ramsahoye B."/>
            <person name="Ren Q."/>
            <person name="Restrepo S."/>
            <person name="Roy S."/>
            <person name="Sadanandom A."/>
            <person name="Savidor A."/>
            <person name="Schornack S."/>
            <person name="Schwartz D.C."/>
            <person name="Schumann U.D."/>
            <person name="Schwessinger B."/>
            <person name="Seyer L."/>
            <person name="Sharpe T."/>
            <person name="Silvar C."/>
            <person name="Song J."/>
            <person name="Studholme D.J."/>
            <person name="Sykes S."/>
            <person name="Thines M."/>
            <person name="van de Vondervoort P.J."/>
            <person name="Phuntumart V."/>
            <person name="Wawra S."/>
            <person name="Weide R."/>
            <person name="Win J."/>
            <person name="Young C."/>
            <person name="Zhou S."/>
            <person name="Fry W."/>
            <person name="Meyers B.C."/>
            <person name="van West P."/>
            <person name="Ristaino J."/>
            <person name="Govers F."/>
            <person name="Birch P.R."/>
            <person name="Whisson S.C."/>
            <person name="Judelson H.S."/>
            <person name="Nusbaum C."/>
        </authorList>
    </citation>
    <scope>NUCLEOTIDE SEQUENCE [LARGE SCALE GENOMIC DNA]</scope>
    <source>
        <strain evidence="2">T30-4</strain>
    </source>
</reference>
<dbReference type="OrthoDB" id="128860at2759"/>
<accession>D0NUP5</accession>
<proteinExistence type="predicted"/>
<keyword evidence="2" id="KW-1185">Reference proteome</keyword>
<dbReference type="EMBL" id="DS028164">
    <property type="protein sequence ID" value="EEY65391.1"/>
    <property type="molecule type" value="Genomic_DNA"/>
</dbReference>
<dbReference type="AlphaFoldDB" id="D0NUP5"/>
<dbReference type="Proteomes" id="UP000006643">
    <property type="component" value="Unassembled WGS sequence"/>
</dbReference>
<dbReference type="KEGG" id="pif:PITG_17051"/>